<accession>A0A814UTD9</accession>
<dbReference type="Pfam" id="PF20700">
    <property type="entry name" value="Mutator"/>
    <property type="match status" value="1"/>
</dbReference>
<feature type="domain" description="Mutator-like transposase" evidence="2">
    <location>
        <begin position="60"/>
        <end position="409"/>
    </location>
</feature>
<dbReference type="Proteomes" id="UP000663864">
    <property type="component" value="Unassembled WGS sequence"/>
</dbReference>
<feature type="region of interest" description="Disordered" evidence="1">
    <location>
        <begin position="1"/>
        <end position="48"/>
    </location>
</feature>
<dbReference type="InterPro" id="IPR049012">
    <property type="entry name" value="Mutator_transp_dom"/>
</dbReference>
<reference evidence="3" key="1">
    <citation type="submission" date="2021-02" db="EMBL/GenBank/DDBJ databases">
        <authorList>
            <person name="Nowell W R."/>
        </authorList>
    </citation>
    <scope>NUCLEOTIDE SEQUENCE</scope>
</reference>
<dbReference type="AlphaFoldDB" id="A0A814UTD9"/>
<sequence>MGSKSKAKPRPRSRKRLVSSFRRTTTLPPTTLNNTEPNDNNSGKNDDYINTNSIIDKANLINLMENTICINCHKQWLGSIQCRKREGLYESLEFICSYCEHAVKLPTSKQQTMTQRREINIRAQLGAHLTGIGRSGLEKLCVALNIPPPIDEDHYTATDAYLLDIIQIHQQNSMDLAVKEAVQEASSTNLTVSGDGSWITRGHSSAHGIADICSTTQRPKVIDVERSSKECSQCIGAQSIRKSNTEKYEIFMRSHQCEVNYAGSSGSMERTLIKDMFKRSISKYNVQYHYYIGDGNTKVHKALLDDPTYENVEVQKIEDVNHYSKRLSNRIKKIKTQNKNKILQDGLKIGGAGRLTDQHILKFKMYLGKAIRENLGNLTNMYHSAQVIFYNYYSTDQDPQHQFCDPKWCKYLQDSDTYDHGQHSIPRACMDIVKPAFDELCSKEALKKVVRGGSQNPNETFHGILWHLVPKHRYASGLMIDIGVGLAVILYNDGYKKLRDLFQQLFNSCGYYTNHGIIALDTSKEGDRQKFFGRKRTQKVNEQQTHKIFLDNDDNSSNGEDDESDGYLYTRLSHSPTPERETIRKTINEKPEEIIQPETRIIPPPRLRTSSSPSYRSSSRSRSTSTESIRSTEKPYQDLDALDDIDNSKTRDILSSRPTTSYRDLTDDHSLSSSSSPPPLSNQIPLSNLSLNEPKIFDENIEEEQENNTSSKETFYNQIIPYPIVNNCESTHRNFLMKNN</sequence>
<name>A0A814UTD9_9BILA</name>
<feature type="compositionally biased region" description="Low complexity" evidence="1">
    <location>
        <begin position="597"/>
        <end position="629"/>
    </location>
</feature>
<protein>
    <recommendedName>
        <fullName evidence="2">Mutator-like transposase domain-containing protein</fullName>
    </recommendedName>
</protein>
<evidence type="ECO:0000259" key="2">
    <source>
        <dbReference type="Pfam" id="PF20700"/>
    </source>
</evidence>
<feature type="region of interest" description="Disordered" evidence="1">
    <location>
        <begin position="533"/>
        <end position="686"/>
    </location>
</feature>
<feature type="compositionally biased region" description="Low complexity" evidence="1">
    <location>
        <begin position="671"/>
        <end position="686"/>
    </location>
</feature>
<comment type="caution">
    <text evidence="3">The sequence shown here is derived from an EMBL/GenBank/DDBJ whole genome shotgun (WGS) entry which is preliminary data.</text>
</comment>
<feature type="compositionally biased region" description="Low complexity" evidence="1">
    <location>
        <begin position="24"/>
        <end position="41"/>
    </location>
</feature>
<feature type="compositionally biased region" description="Basic and acidic residues" evidence="1">
    <location>
        <begin position="577"/>
        <end position="593"/>
    </location>
</feature>
<evidence type="ECO:0000256" key="1">
    <source>
        <dbReference type="SAM" id="MobiDB-lite"/>
    </source>
</evidence>
<proteinExistence type="predicted"/>
<evidence type="ECO:0000313" key="4">
    <source>
        <dbReference type="Proteomes" id="UP000663864"/>
    </source>
</evidence>
<feature type="compositionally biased region" description="Basic residues" evidence="1">
    <location>
        <begin position="1"/>
        <end position="17"/>
    </location>
</feature>
<feature type="compositionally biased region" description="Acidic residues" evidence="1">
    <location>
        <begin position="551"/>
        <end position="565"/>
    </location>
</feature>
<dbReference type="EMBL" id="CAJNOT010001283">
    <property type="protein sequence ID" value="CAF1176374.1"/>
    <property type="molecule type" value="Genomic_DNA"/>
</dbReference>
<evidence type="ECO:0000313" key="3">
    <source>
        <dbReference type="EMBL" id="CAF1176374.1"/>
    </source>
</evidence>
<gene>
    <name evidence="3" type="ORF">ZHD862_LOCUS21506</name>
</gene>
<organism evidence="3 4">
    <name type="scientific">Rotaria sordida</name>
    <dbReference type="NCBI Taxonomy" id="392033"/>
    <lineage>
        <taxon>Eukaryota</taxon>
        <taxon>Metazoa</taxon>
        <taxon>Spiralia</taxon>
        <taxon>Gnathifera</taxon>
        <taxon>Rotifera</taxon>
        <taxon>Eurotatoria</taxon>
        <taxon>Bdelloidea</taxon>
        <taxon>Philodinida</taxon>
        <taxon>Philodinidae</taxon>
        <taxon>Rotaria</taxon>
    </lineage>
</organism>